<keyword evidence="3" id="KW-0104">Cadmium</keyword>
<dbReference type="GO" id="GO:0008652">
    <property type="term" value="P:amino acid biosynthetic process"/>
    <property type="evidence" value="ECO:0007669"/>
    <property type="project" value="UniProtKB-KW"/>
</dbReference>
<evidence type="ECO:0000256" key="4">
    <source>
        <dbReference type="RuleBase" id="RU363071"/>
    </source>
</evidence>
<dbReference type="EMBL" id="RQVS01000010">
    <property type="protein sequence ID" value="RRJ86325.1"/>
    <property type="molecule type" value="Genomic_DNA"/>
</dbReference>
<keyword evidence="3" id="KW-0170">Cobalt</keyword>
<dbReference type="InterPro" id="IPR013785">
    <property type="entry name" value="Aldolase_TIM"/>
</dbReference>
<dbReference type="UniPathway" id="UPA00053">
    <property type="reaction ID" value="UER00084"/>
</dbReference>
<evidence type="ECO:0000256" key="1">
    <source>
        <dbReference type="ARBA" id="ARBA00008911"/>
    </source>
</evidence>
<name>A0A3P3VU44_9MICO</name>
<feature type="binding site" evidence="3">
    <location>
        <position position="326"/>
    </location>
    <ligand>
        <name>phosphoenolpyruvate</name>
        <dbReference type="ChEBI" id="CHEBI:58702"/>
    </ligand>
</feature>
<dbReference type="AlphaFoldDB" id="A0A3P3VU44"/>
<comment type="caution">
    <text evidence="5">The sequence shown here is derived from an EMBL/GenBank/DDBJ whole genome shotgun (WGS) entry which is preliminary data.</text>
</comment>
<dbReference type="OrthoDB" id="9766852at2"/>
<keyword evidence="4" id="KW-0057">Aromatic amino acid biosynthesis</keyword>
<accession>A0A3P3VU44</accession>
<feature type="binding site" evidence="3">
    <location>
        <begin position="272"/>
        <end position="273"/>
    </location>
    <ligand>
        <name>phosphoenolpyruvate</name>
        <dbReference type="ChEBI" id="CHEBI:58702"/>
    </ligand>
</feature>
<feature type="binding site" evidence="3">
    <location>
        <position position="400"/>
    </location>
    <ligand>
        <name>Mn(2+)</name>
        <dbReference type="ChEBI" id="CHEBI:29035"/>
    </ligand>
</feature>
<dbReference type="Pfam" id="PF01474">
    <property type="entry name" value="DAHP_synth_2"/>
    <property type="match status" value="1"/>
</dbReference>
<feature type="binding site" evidence="3">
    <location>
        <position position="116"/>
    </location>
    <ligand>
        <name>phosphoenolpyruvate</name>
        <dbReference type="ChEBI" id="CHEBI:58702"/>
    </ligand>
</feature>
<proteinExistence type="inferred from homology"/>
<keyword evidence="3" id="KW-0464">Manganese</keyword>
<dbReference type="Gene3D" id="3.20.20.70">
    <property type="entry name" value="Aldolase class I"/>
    <property type="match status" value="1"/>
</dbReference>
<evidence type="ECO:0000313" key="6">
    <source>
        <dbReference type="Proteomes" id="UP000274391"/>
    </source>
</evidence>
<comment type="similarity">
    <text evidence="1 4">Belongs to the class-II DAHP synthase family.</text>
</comment>
<keyword evidence="4" id="KW-0028">Amino-acid biosynthesis</keyword>
<protein>
    <recommendedName>
        <fullName evidence="4">Phospho-2-dehydro-3-deoxyheptonate aldolase</fullName>
        <ecNumber evidence="4">2.5.1.54</ecNumber>
    </recommendedName>
</protein>
<keyword evidence="6" id="KW-1185">Reference proteome</keyword>
<feature type="binding site" evidence="3">
    <location>
        <position position="358"/>
    </location>
    <ligand>
        <name>Mn(2+)</name>
        <dbReference type="ChEBI" id="CHEBI:29035"/>
    </ligand>
</feature>
<dbReference type="PANTHER" id="PTHR21337:SF0">
    <property type="entry name" value="PHOSPHO-2-DEHYDRO-3-DEOXYHEPTONATE ALDOLASE"/>
    <property type="match status" value="1"/>
</dbReference>
<dbReference type="SUPFAM" id="SSF51569">
    <property type="entry name" value="Aldolase"/>
    <property type="match status" value="1"/>
</dbReference>
<evidence type="ECO:0000313" key="5">
    <source>
        <dbReference type="EMBL" id="RRJ86325.1"/>
    </source>
</evidence>
<dbReference type="PANTHER" id="PTHR21337">
    <property type="entry name" value="PHOSPHO-2-DEHYDRO-3-DEOXYHEPTONATE ALDOLASE 1, 2"/>
    <property type="match status" value="1"/>
</dbReference>
<comment type="pathway">
    <text evidence="4">Metabolic intermediate biosynthesis; chorismate biosynthesis; chorismate from D-erythrose 4-phosphate and phosphoenolpyruvate: step 1/7.</text>
</comment>
<sequence length="463" mass="51278">MTNPQDQLLAAAAGLDAWRDLPIKQQPTWPDQLRAREIAAEITKRPPLVFAGEVDRLRDRLGQAAAGNAFVLQGGDCAETFSAATADKIRARVSTILQMSLVLTYGASMPVVKMGRMAGQFAKPRSNDTETREGVTLPAYRGDIVNGFDFTEASRLPNPERMLEGYHVSASTLNLIRAFTTGGFADMREVHSWNQGFAKNPANSRYDAMARDIDRALKFMAATGADFEAMREVEFYIGHEGLLLEYERALTRIDSRTGTPYDTSAHFIWIGERTRELEGAHVDFLSRVRNPIGVKLGPTTDSDTVLRLLDKLDPEREPGRLTFITRMGAGKIRDLLPNLLETVKAEGSTPLWVTDPMHGNGFTTERGFKTRSFDDVVDEVKGFFESHQAAGTHPGGIHVELTGDDVTECLGGSEQIDEAALETNYESLCDPRLNHMQSLELAFLVAELLQDFPLPEFPNNDAW</sequence>
<dbReference type="GO" id="GO:0003849">
    <property type="term" value="F:3-deoxy-7-phosphoheptulonate synthase activity"/>
    <property type="evidence" value="ECO:0007669"/>
    <property type="project" value="UniProtKB-EC"/>
</dbReference>
<dbReference type="Proteomes" id="UP000274391">
    <property type="component" value="Unassembled WGS sequence"/>
</dbReference>
<feature type="binding site" evidence="3">
    <location>
        <position position="295"/>
    </location>
    <ligand>
        <name>phosphoenolpyruvate</name>
        <dbReference type="ChEBI" id="CHEBI:58702"/>
    </ligand>
</feature>
<evidence type="ECO:0000256" key="2">
    <source>
        <dbReference type="ARBA" id="ARBA00022679"/>
    </source>
</evidence>
<dbReference type="GO" id="GO:0009073">
    <property type="term" value="P:aromatic amino acid family biosynthetic process"/>
    <property type="evidence" value="ECO:0007669"/>
    <property type="project" value="UniProtKB-KW"/>
</dbReference>
<dbReference type="RefSeq" id="WP_124972747.1">
    <property type="nucleotide sequence ID" value="NZ_RQVS01000010.1"/>
</dbReference>
<evidence type="ECO:0000256" key="3">
    <source>
        <dbReference type="PIRSR" id="PIRSR602480-1"/>
    </source>
</evidence>
<dbReference type="EC" id="2.5.1.54" evidence="4"/>
<dbReference type="NCBIfam" id="TIGR01358">
    <property type="entry name" value="DAHP_synth_II"/>
    <property type="match status" value="1"/>
</dbReference>
<comment type="catalytic activity">
    <reaction evidence="4">
        <text>D-erythrose 4-phosphate + phosphoenolpyruvate + H2O = 7-phospho-2-dehydro-3-deoxy-D-arabino-heptonate + phosphate</text>
        <dbReference type="Rhea" id="RHEA:14717"/>
        <dbReference type="ChEBI" id="CHEBI:15377"/>
        <dbReference type="ChEBI" id="CHEBI:16897"/>
        <dbReference type="ChEBI" id="CHEBI:43474"/>
        <dbReference type="ChEBI" id="CHEBI:58394"/>
        <dbReference type="ChEBI" id="CHEBI:58702"/>
        <dbReference type="EC" id="2.5.1.54"/>
    </reaction>
</comment>
<comment type="cofactor">
    <cofactor evidence="3">
        <name>Mn(2+)</name>
        <dbReference type="ChEBI" id="CHEBI:29035"/>
    </cofactor>
    <cofactor evidence="3">
        <name>Co(2+)</name>
        <dbReference type="ChEBI" id="CHEBI:48828"/>
    </cofactor>
    <cofactor evidence="3">
        <name>Cd(2+)</name>
        <dbReference type="ChEBI" id="CHEBI:48775"/>
    </cofactor>
    <text evidence="3">Binds 1 divalent cation per subunit. The enzyme is active with manganese, cobalt or cadmium ions.</text>
</comment>
<keyword evidence="2 4" id="KW-0808">Transferase</keyword>
<dbReference type="InterPro" id="IPR002480">
    <property type="entry name" value="DAHP_synth_2"/>
</dbReference>
<feature type="binding site" evidence="3">
    <location>
        <position position="77"/>
    </location>
    <ligand>
        <name>Mn(2+)</name>
        <dbReference type="ChEBI" id="CHEBI:29035"/>
    </ligand>
</feature>
<gene>
    <name evidence="5" type="ORF">EG850_09150</name>
</gene>
<feature type="binding site" evidence="3">
    <location>
        <position position="430"/>
    </location>
    <ligand>
        <name>Mn(2+)</name>
        <dbReference type="ChEBI" id="CHEBI:29035"/>
    </ligand>
</feature>
<reference evidence="5 6" key="1">
    <citation type="submission" date="2018-11" db="EMBL/GenBank/DDBJ databases">
        <title>YIM 102482-1 draft genome.</title>
        <authorList>
            <person name="Li G."/>
            <person name="Jiang Y."/>
        </authorList>
    </citation>
    <scope>NUCLEOTIDE SEQUENCE [LARGE SCALE GENOMIC DNA]</scope>
    <source>
        <strain evidence="5 6">YIM 102482-1</strain>
    </source>
</reference>
<organism evidence="5 6">
    <name type="scientific">Gulosibacter macacae</name>
    <dbReference type="NCBI Taxonomy" id="2488791"/>
    <lineage>
        <taxon>Bacteria</taxon>
        <taxon>Bacillati</taxon>
        <taxon>Actinomycetota</taxon>
        <taxon>Actinomycetes</taxon>
        <taxon>Micrococcales</taxon>
        <taxon>Microbacteriaceae</taxon>
        <taxon>Gulosibacter</taxon>
    </lineage>
</organism>
<dbReference type="GO" id="GO:0009423">
    <property type="term" value="P:chorismate biosynthetic process"/>
    <property type="evidence" value="ECO:0007669"/>
    <property type="project" value="UniProtKB-UniPathway"/>
</dbReference>